<dbReference type="Proteomes" id="UP000808349">
    <property type="component" value="Unassembled WGS sequence"/>
</dbReference>
<comment type="caution">
    <text evidence="1">The sequence shown here is derived from an EMBL/GenBank/DDBJ whole genome shotgun (WGS) entry which is preliminary data.</text>
</comment>
<dbReference type="InterPro" id="IPR032774">
    <property type="entry name" value="WG_beta_rep"/>
</dbReference>
<gene>
    <name evidence="1" type="ORF">IPO85_11845</name>
</gene>
<dbReference type="AlphaFoldDB" id="A0A9D7XHV6"/>
<proteinExistence type="predicted"/>
<evidence type="ECO:0000313" key="1">
    <source>
        <dbReference type="EMBL" id="MBK9718182.1"/>
    </source>
</evidence>
<protein>
    <submittedName>
        <fullName evidence="1">WG repeat-containing protein</fullName>
    </submittedName>
</protein>
<dbReference type="PANTHER" id="PTHR37841">
    <property type="entry name" value="GLR2918 PROTEIN"/>
    <property type="match status" value="1"/>
</dbReference>
<dbReference type="Pfam" id="PF14903">
    <property type="entry name" value="WG_beta_rep"/>
    <property type="match status" value="4"/>
</dbReference>
<evidence type="ECO:0000313" key="2">
    <source>
        <dbReference type="Proteomes" id="UP000808349"/>
    </source>
</evidence>
<reference evidence="1 2" key="1">
    <citation type="submission" date="2020-10" db="EMBL/GenBank/DDBJ databases">
        <title>Connecting structure to function with the recovery of over 1000 high-quality activated sludge metagenome-assembled genomes encoding full-length rRNA genes using long-read sequencing.</title>
        <authorList>
            <person name="Singleton C.M."/>
            <person name="Petriglieri F."/>
            <person name="Kristensen J.M."/>
            <person name="Kirkegaard R.H."/>
            <person name="Michaelsen T.Y."/>
            <person name="Andersen M.H."/>
            <person name="Karst S.M."/>
            <person name="Dueholm M.S."/>
            <person name="Nielsen P.H."/>
            <person name="Albertsen M."/>
        </authorList>
    </citation>
    <scope>NUCLEOTIDE SEQUENCE [LARGE SCALE GENOMIC DNA]</scope>
    <source>
        <strain evidence="1">Ribe_18-Q3-R11-54_BAT3C.373</strain>
    </source>
</reference>
<dbReference type="EMBL" id="JADKFW010000007">
    <property type="protein sequence ID" value="MBK9718182.1"/>
    <property type="molecule type" value="Genomic_DNA"/>
</dbReference>
<organism evidence="1 2">
    <name type="scientific">Candidatus Defluviibacterium haderslevense</name>
    <dbReference type="NCBI Taxonomy" id="2981993"/>
    <lineage>
        <taxon>Bacteria</taxon>
        <taxon>Pseudomonadati</taxon>
        <taxon>Bacteroidota</taxon>
        <taxon>Saprospiria</taxon>
        <taxon>Saprospirales</taxon>
        <taxon>Saprospiraceae</taxon>
        <taxon>Candidatus Defluviibacterium</taxon>
    </lineage>
</organism>
<name>A0A9D7XHV6_9BACT</name>
<dbReference type="PANTHER" id="PTHR37841:SF1">
    <property type="entry name" value="DUF3298 DOMAIN-CONTAINING PROTEIN"/>
    <property type="match status" value="1"/>
</dbReference>
<accession>A0A9D7XHV6</accession>
<sequence length="647" mass="75878">MDLQWGELIYCGDSLMQTKSDYSFGIIKLNGQVILLTKFERIQYLGDGYFSCRYKGKDGLYSIEKRWLLDFEYDYIYRRKNKHIILKKDNKEDLFILNHKRDSLRFKYFSHESEGTLIGYTFDDKSVLLDSIGNEASKYYDEIEEISSEQFSLYKVKLNSKNGVIDIHGQEIIKPIYEEIEDLEDMGFMVKSGENYGVLDMEGKTVVPFVHKSKFEFEGMNSIYYKFLEKLYDYNGNQKYEFDHDYIDEDDGGYLLSFTKNDKDGIYNIIEKKVIIEAMYDGISACGSNWDNNRFIVNIGDCFGLIDIKGNPIHKTVYERIIYDQNTKLTALKYDSLFYIYNSKGNLISPMGFEEVRFNSFEPIIVKRNGFYGAINKSGKVVTEFKYFELDFIDLNPGEGFNYNICKPELFPENLYGFSYIGKIDSTYYPITKEGNVLKIENLDKGKVKRYQNSLGFYGLKDKTGKIIIEAKWAWINYFNDSILVCINRQKERFIYSLVDHKMTRSYYAQKVYHIPFPIIDRNGSIYSILDHKLLFKEKVLRVGIYSFSDDLLCVLKGNKIGFINLSGELKIPFMYDHEFSSNEYLPYFINGLSIVKKNGKYGIINTKNKTIVGFDFDTYLYNNFMEDYILVRKNGKWSKLDFCSLK</sequence>